<dbReference type="AlphaFoldDB" id="A0A8T0J2B9"/>
<evidence type="ECO:0000313" key="2">
    <source>
        <dbReference type="EMBL" id="KAG0589279.1"/>
    </source>
</evidence>
<sequence>MRAHCCLKFLLQCCLCCLVEWDSRSFGRSWEVRVRNSDGDAWGEVFVIFGCCRYFQLVNLEGGSESW</sequence>
<gene>
    <name evidence="2" type="ORF">KC19_1G009500</name>
</gene>
<protein>
    <recommendedName>
        <fullName evidence="4">Secreted protein</fullName>
    </recommendedName>
</protein>
<reference evidence="2" key="1">
    <citation type="submission" date="2020-06" db="EMBL/GenBank/DDBJ databases">
        <title>WGS assembly of Ceratodon purpureus strain R40.</title>
        <authorList>
            <person name="Carey S.B."/>
            <person name="Jenkins J."/>
            <person name="Shu S."/>
            <person name="Lovell J.T."/>
            <person name="Sreedasyam A."/>
            <person name="Maumus F."/>
            <person name="Tiley G.P."/>
            <person name="Fernandez-Pozo N."/>
            <person name="Barry K."/>
            <person name="Chen C."/>
            <person name="Wang M."/>
            <person name="Lipzen A."/>
            <person name="Daum C."/>
            <person name="Saski C.A."/>
            <person name="Payton A.C."/>
            <person name="Mcbreen J.C."/>
            <person name="Conrad R.E."/>
            <person name="Kollar L.M."/>
            <person name="Olsson S."/>
            <person name="Huttunen S."/>
            <person name="Landis J.B."/>
            <person name="Wickett N.J."/>
            <person name="Johnson M.G."/>
            <person name="Rensing S.A."/>
            <person name="Grimwood J."/>
            <person name="Schmutz J."/>
            <person name="Mcdaniel S.F."/>
        </authorList>
    </citation>
    <scope>NUCLEOTIDE SEQUENCE</scope>
    <source>
        <strain evidence="2">R40</strain>
    </source>
</reference>
<keyword evidence="1" id="KW-0732">Signal</keyword>
<name>A0A8T0J2B9_CERPU</name>
<dbReference type="EMBL" id="CM026421">
    <property type="protein sequence ID" value="KAG0589279.1"/>
    <property type="molecule type" value="Genomic_DNA"/>
</dbReference>
<evidence type="ECO:0000313" key="3">
    <source>
        <dbReference type="Proteomes" id="UP000822688"/>
    </source>
</evidence>
<proteinExistence type="predicted"/>
<accession>A0A8T0J2B9</accession>
<comment type="caution">
    <text evidence="2">The sequence shown here is derived from an EMBL/GenBank/DDBJ whole genome shotgun (WGS) entry which is preliminary data.</text>
</comment>
<dbReference type="Proteomes" id="UP000822688">
    <property type="component" value="Chromosome 1"/>
</dbReference>
<evidence type="ECO:0000256" key="1">
    <source>
        <dbReference type="SAM" id="SignalP"/>
    </source>
</evidence>
<evidence type="ECO:0008006" key="4">
    <source>
        <dbReference type="Google" id="ProtNLM"/>
    </source>
</evidence>
<feature type="chain" id="PRO_5035745901" description="Secreted protein" evidence="1">
    <location>
        <begin position="22"/>
        <end position="67"/>
    </location>
</feature>
<keyword evidence="3" id="KW-1185">Reference proteome</keyword>
<organism evidence="2 3">
    <name type="scientific">Ceratodon purpureus</name>
    <name type="common">Fire moss</name>
    <name type="synonym">Dicranum purpureum</name>
    <dbReference type="NCBI Taxonomy" id="3225"/>
    <lineage>
        <taxon>Eukaryota</taxon>
        <taxon>Viridiplantae</taxon>
        <taxon>Streptophyta</taxon>
        <taxon>Embryophyta</taxon>
        <taxon>Bryophyta</taxon>
        <taxon>Bryophytina</taxon>
        <taxon>Bryopsida</taxon>
        <taxon>Dicranidae</taxon>
        <taxon>Pseudoditrichales</taxon>
        <taxon>Ditrichaceae</taxon>
        <taxon>Ceratodon</taxon>
    </lineage>
</organism>
<feature type="signal peptide" evidence="1">
    <location>
        <begin position="1"/>
        <end position="21"/>
    </location>
</feature>